<dbReference type="AlphaFoldDB" id="A0A3M0CQ53"/>
<keyword evidence="4" id="KW-1185">Reference proteome</keyword>
<keyword evidence="1" id="KW-0460">Magnesium</keyword>
<evidence type="ECO:0000313" key="4">
    <source>
        <dbReference type="Proteomes" id="UP000271227"/>
    </source>
</evidence>
<keyword evidence="3" id="KW-0548">Nucleotidyltransferase</keyword>
<proteinExistence type="predicted"/>
<name>A0A3M0CQ53_9PROT</name>
<gene>
    <name evidence="3" type="ORF">BXY39_1646</name>
</gene>
<evidence type="ECO:0000259" key="2">
    <source>
        <dbReference type="Pfam" id="PF12804"/>
    </source>
</evidence>
<dbReference type="Pfam" id="PF12804">
    <property type="entry name" value="NTP_transf_3"/>
    <property type="match status" value="1"/>
</dbReference>
<dbReference type="Gene3D" id="3.90.550.10">
    <property type="entry name" value="Spore Coat Polysaccharide Biosynthesis Protein SpsA, Chain A"/>
    <property type="match status" value="1"/>
</dbReference>
<dbReference type="InParanoid" id="A0A3M0CQ53"/>
<protein>
    <submittedName>
        <fullName evidence="3">2-C-methyl-D-erythritol 4-phosphate cytidylyltransferase</fullName>
    </submittedName>
</protein>
<dbReference type="OrthoDB" id="7400486at2"/>
<dbReference type="SUPFAM" id="SSF53448">
    <property type="entry name" value="Nucleotide-diphospho-sugar transferases"/>
    <property type="match status" value="1"/>
</dbReference>
<sequence>MPHPSFHAVVLAAQRAGIVNPLAVAAGVSHKCLIELEGKPLIAHVLDALAASPHIGRITVSVDAPETVRAVEAVQQYEECGRLTVVPAEKTLFDSLDAVLSDQAQKEDDTETPYPCLITTADNVLLTPDMIGHFCGGMLDNDADAGIAMTAKDVLLAEYPDGQRRFHRFADGEWSNCNLYAVMNTQAMAAARAFKTGGQFAKSPMRVLQAFGFVNALAYRYAWFERDRAFDRMSRRFGTVVKPVDMPFAEAPIDVDNQRSKRIAGEILNIRRRQASPTASMSP</sequence>
<organism evidence="3 4">
    <name type="scientific">Eilatimonas milleporae</name>
    <dbReference type="NCBI Taxonomy" id="911205"/>
    <lineage>
        <taxon>Bacteria</taxon>
        <taxon>Pseudomonadati</taxon>
        <taxon>Pseudomonadota</taxon>
        <taxon>Alphaproteobacteria</taxon>
        <taxon>Kordiimonadales</taxon>
        <taxon>Kordiimonadaceae</taxon>
        <taxon>Eilatimonas</taxon>
    </lineage>
</organism>
<dbReference type="GO" id="GO:0016779">
    <property type="term" value="F:nucleotidyltransferase activity"/>
    <property type="evidence" value="ECO:0007669"/>
    <property type="project" value="UniProtKB-KW"/>
</dbReference>
<keyword evidence="3" id="KW-0808">Transferase</keyword>
<reference evidence="3 4" key="1">
    <citation type="submission" date="2018-10" db="EMBL/GenBank/DDBJ databases">
        <title>Genomic Encyclopedia of Archaeal and Bacterial Type Strains, Phase II (KMG-II): from individual species to whole genera.</title>
        <authorList>
            <person name="Goeker M."/>
        </authorList>
    </citation>
    <scope>NUCLEOTIDE SEQUENCE [LARGE SCALE GENOMIC DNA]</scope>
    <source>
        <strain evidence="3 4">DSM 25217</strain>
    </source>
</reference>
<evidence type="ECO:0000256" key="1">
    <source>
        <dbReference type="ARBA" id="ARBA00022842"/>
    </source>
</evidence>
<feature type="domain" description="MobA-like NTP transferase" evidence="2">
    <location>
        <begin position="28"/>
        <end position="153"/>
    </location>
</feature>
<accession>A0A3M0CQ53</accession>
<dbReference type="InterPro" id="IPR029044">
    <property type="entry name" value="Nucleotide-diphossugar_trans"/>
</dbReference>
<dbReference type="InterPro" id="IPR025877">
    <property type="entry name" value="MobA-like_NTP_Trfase"/>
</dbReference>
<comment type="caution">
    <text evidence="3">The sequence shown here is derived from an EMBL/GenBank/DDBJ whole genome shotgun (WGS) entry which is preliminary data.</text>
</comment>
<dbReference type="Proteomes" id="UP000271227">
    <property type="component" value="Unassembled WGS sequence"/>
</dbReference>
<evidence type="ECO:0000313" key="3">
    <source>
        <dbReference type="EMBL" id="RMB08999.1"/>
    </source>
</evidence>
<dbReference type="EMBL" id="REFR01000010">
    <property type="protein sequence ID" value="RMB08999.1"/>
    <property type="molecule type" value="Genomic_DNA"/>
</dbReference>
<dbReference type="RefSeq" id="WP_121938307.1">
    <property type="nucleotide sequence ID" value="NZ_REFR01000010.1"/>
</dbReference>